<dbReference type="InterPro" id="IPR012424">
    <property type="entry name" value="Conjugative_transposon_TraJ_C"/>
</dbReference>
<dbReference type="AlphaFoldDB" id="A0A6C0GBY1"/>
<feature type="transmembrane region" description="Helical" evidence="1">
    <location>
        <begin position="209"/>
        <end position="228"/>
    </location>
</feature>
<proteinExistence type="predicted"/>
<feature type="domain" description="Conjugative transposon TraJ C-terminal" evidence="2">
    <location>
        <begin position="31"/>
        <end position="326"/>
    </location>
</feature>
<dbReference type="EMBL" id="CP048222">
    <property type="protein sequence ID" value="QHT65397.1"/>
    <property type="molecule type" value="Genomic_DNA"/>
</dbReference>
<keyword evidence="4" id="KW-1185">Reference proteome</keyword>
<dbReference type="RefSeq" id="WP_162441484.1">
    <property type="nucleotide sequence ID" value="NZ_CP048222.1"/>
</dbReference>
<evidence type="ECO:0000313" key="3">
    <source>
        <dbReference type="EMBL" id="QHT65397.1"/>
    </source>
</evidence>
<keyword evidence="1" id="KW-1133">Transmembrane helix</keyword>
<feature type="transmembrane region" description="Helical" evidence="1">
    <location>
        <begin position="182"/>
        <end position="203"/>
    </location>
</feature>
<dbReference type="Proteomes" id="UP000480178">
    <property type="component" value="Chromosome"/>
</dbReference>
<organism evidence="3 4">
    <name type="scientific">Rhodocytophaga rosea</name>
    <dbReference type="NCBI Taxonomy" id="2704465"/>
    <lineage>
        <taxon>Bacteria</taxon>
        <taxon>Pseudomonadati</taxon>
        <taxon>Bacteroidota</taxon>
        <taxon>Cytophagia</taxon>
        <taxon>Cytophagales</taxon>
        <taxon>Rhodocytophagaceae</taxon>
        <taxon>Rhodocytophaga</taxon>
    </lineage>
</organism>
<dbReference type="Pfam" id="PF07863">
    <property type="entry name" value="CtnDOT_TraJ"/>
    <property type="match status" value="1"/>
</dbReference>
<feature type="transmembrane region" description="Helical" evidence="1">
    <location>
        <begin position="266"/>
        <end position="287"/>
    </location>
</feature>
<evidence type="ECO:0000259" key="2">
    <source>
        <dbReference type="Pfam" id="PF07863"/>
    </source>
</evidence>
<accession>A0A6C0GBY1</accession>
<feature type="transmembrane region" description="Helical" evidence="1">
    <location>
        <begin position="235"/>
        <end position="254"/>
    </location>
</feature>
<protein>
    <recommendedName>
        <fullName evidence="2">Conjugative transposon TraJ C-terminal domain-containing protein</fullName>
    </recommendedName>
</protein>
<evidence type="ECO:0000313" key="4">
    <source>
        <dbReference type="Proteomes" id="UP000480178"/>
    </source>
</evidence>
<gene>
    <name evidence="3" type="ORF">GXP67_01250</name>
</gene>
<name>A0A6C0GBY1_9BACT</name>
<feature type="transmembrane region" description="Helical" evidence="1">
    <location>
        <begin position="67"/>
        <end position="88"/>
    </location>
</feature>
<dbReference type="KEGG" id="rhoz:GXP67_01250"/>
<evidence type="ECO:0000256" key="1">
    <source>
        <dbReference type="SAM" id="Phobius"/>
    </source>
</evidence>
<keyword evidence="1" id="KW-0472">Membrane</keyword>
<reference evidence="3 4" key="1">
    <citation type="submission" date="2020-01" db="EMBL/GenBank/DDBJ databases">
        <authorList>
            <person name="Kim M.K."/>
        </authorList>
    </citation>
    <scope>NUCLEOTIDE SEQUENCE [LARGE SCALE GENOMIC DNA]</scope>
    <source>
        <strain evidence="3 4">172606-1</strain>
    </source>
</reference>
<keyword evidence="1" id="KW-0812">Transmembrane</keyword>
<sequence>MDTTIYDALNNSFVHAYEGAKGFLQLGAFNAAARAIGMIGATIYIFSRIWGPIAMGEPINFFPLMRPFVLLIAIIFSNPLCNSLELIFKDIDRISTLDYHMSTSRAKIDQAIVLREKEYLKYVQLREQMQTDRYLDAFKNEDGSLNVGSTIDPVGTLGGVFVQNMTDDAIDGMQEAFVKMMVYIFDGAGLIGYFLITLFSLFLTNILTFVAPLAFAFAIFDGFANNAAEWFAKYINAKLMILICKAYTIFTYYLEQPFIANSLEWATGRTALYVIVVCVSVIGYFFVPTMANMALSVGGFGPSASMAGQRTIAMKNLVTNTAMGAGRLVTAPFKAMGKLI</sequence>
<feature type="transmembrane region" description="Helical" evidence="1">
    <location>
        <begin position="26"/>
        <end position="47"/>
    </location>
</feature>